<evidence type="ECO:0000256" key="1">
    <source>
        <dbReference type="ARBA" id="ARBA00001933"/>
    </source>
</evidence>
<evidence type="ECO:0000313" key="7">
    <source>
        <dbReference type="Proteomes" id="UP001174909"/>
    </source>
</evidence>
<keyword evidence="2 6" id="KW-0032">Aminotransferase</keyword>
<dbReference type="CDD" id="cd00609">
    <property type="entry name" value="AAT_like"/>
    <property type="match status" value="1"/>
</dbReference>
<keyword evidence="7" id="KW-1185">Reference proteome</keyword>
<dbReference type="InterPro" id="IPR015422">
    <property type="entry name" value="PyrdxlP-dep_Trfase_small"/>
</dbReference>
<proteinExistence type="predicted"/>
<dbReference type="SUPFAM" id="SSF53383">
    <property type="entry name" value="PLP-dependent transferases"/>
    <property type="match status" value="1"/>
</dbReference>
<protein>
    <submittedName>
        <fullName evidence="6">Aromatic-amino-acid aminotransferase 1</fullName>
    </submittedName>
</protein>
<evidence type="ECO:0000256" key="3">
    <source>
        <dbReference type="ARBA" id="ARBA00022679"/>
    </source>
</evidence>
<sequence>MVDYATLFSSNLPRAVATPPGASASVKYVFSVTNAIPEVVDSEAYLSAIRSGLDADGAGSLAGYPPPGGHVGLRELVAERLAANRGYEASPGDVVITDGAGGAITSLLEAFIDPGDAVLVEEFTYMGSLRMMLERGAQPIHVAGDEDGMLPEALEEALESLEQAGRRAKFIWTIPVFQNPLGFTVSEGRRRAILSLAQRYGVPILENESYADFRIDGDPLPPAMAGMSDEGDVIYVSSFTKLLGCGLRVGFGVLPPGVRSALPRANSENLPRRGVSHLATMMVYEYMRKHEAEHIETVRQALLTRRDALLGALEENFPAFCEWTHPHGGMMVFVRLPEGADTWSTLEKATERDVKYNPGGVFRADRGRSNYLRLTYSHNSPAEIREGVGRLAELFREEGYFEG</sequence>
<dbReference type="AlphaFoldDB" id="A0AA35SFK0"/>
<dbReference type="Proteomes" id="UP001174909">
    <property type="component" value="Unassembled WGS sequence"/>
</dbReference>
<evidence type="ECO:0000256" key="2">
    <source>
        <dbReference type="ARBA" id="ARBA00022576"/>
    </source>
</evidence>
<comment type="caution">
    <text evidence="6">The sequence shown here is derived from an EMBL/GenBank/DDBJ whole genome shotgun (WGS) entry which is preliminary data.</text>
</comment>
<organism evidence="6 7">
    <name type="scientific">Geodia barretti</name>
    <name type="common">Barrett's horny sponge</name>
    <dbReference type="NCBI Taxonomy" id="519541"/>
    <lineage>
        <taxon>Eukaryota</taxon>
        <taxon>Metazoa</taxon>
        <taxon>Porifera</taxon>
        <taxon>Demospongiae</taxon>
        <taxon>Heteroscleromorpha</taxon>
        <taxon>Tetractinellida</taxon>
        <taxon>Astrophorina</taxon>
        <taxon>Geodiidae</taxon>
        <taxon>Geodia</taxon>
    </lineage>
</organism>
<keyword evidence="3" id="KW-0808">Transferase</keyword>
<accession>A0AA35SFK0</accession>
<dbReference type="InterPro" id="IPR015421">
    <property type="entry name" value="PyrdxlP-dep_Trfase_major"/>
</dbReference>
<dbReference type="GO" id="GO:1901605">
    <property type="term" value="P:alpha-amino acid metabolic process"/>
    <property type="evidence" value="ECO:0007669"/>
    <property type="project" value="TreeGrafter"/>
</dbReference>
<dbReference type="EMBL" id="CASHTH010002320">
    <property type="protein sequence ID" value="CAI8028207.1"/>
    <property type="molecule type" value="Genomic_DNA"/>
</dbReference>
<evidence type="ECO:0000313" key="6">
    <source>
        <dbReference type="EMBL" id="CAI8028207.1"/>
    </source>
</evidence>
<dbReference type="InterPro" id="IPR004839">
    <property type="entry name" value="Aminotransferase_I/II_large"/>
</dbReference>
<comment type="cofactor">
    <cofactor evidence="1">
        <name>pyridoxal 5'-phosphate</name>
        <dbReference type="ChEBI" id="CHEBI:597326"/>
    </cofactor>
</comment>
<feature type="domain" description="Aminotransferase class I/classII large" evidence="5">
    <location>
        <begin position="48"/>
        <end position="391"/>
    </location>
</feature>
<evidence type="ECO:0000256" key="4">
    <source>
        <dbReference type="ARBA" id="ARBA00022898"/>
    </source>
</evidence>
<dbReference type="GO" id="GO:0008483">
    <property type="term" value="F:transaminase activity"/>
    <property type="evidence" value="ECO:0007669"/>
    <property type="project" value="UniProtKB-KW"/>
</dbReference>
<dbReference type="InterPro" id="IPR015424">
    <property type="entry name" value="PyrdxlP-dep_Trfase"/>
</dbReference>
<dbReference type="Gene3D" id="3.90.1150.10">
    <property type="entry name" value="Aspartate Aminotransferase, domain 1"/>
    <property type="match status" value="1"/>
</dbReference>
<dbReference type="Gene3D" id="3.40.640.10">
    <property type="entry name" value="Type I PLP-dependent aspartate aminotransferase-like (Major domain)"/>
    <property type="match status" value="1"/>
</dbReference>
<dbReference type="Pfam" id="PF00155">
    <property type="entry name" value="Aminotran_1_2"/>
    <property type="match status" value="1"/>
</dbReference>
<keyword evidence="4" id="KW-0663">Pyridoxal phosphate</keyword>
<dbReference type="PANTHER" id="PTHR42790:SF19">
    <property type="entry name" value="KYNURENINE_ALPHA-AMINOADIPATE AMINOTRANSFERASE, MITOCHONDRIAL"/>
    <property type="match status" value="1"/>
</dbReference>
<reference evidence="6" key="1">
    <citation type="submission" date="2023-03" db="EMBL/GenBank/DDBJ databases">
        <authorList>
            <person name="Steffen K."/>
            <person name="Cardenas P."/>
        </authorList>
    </citation>
    <scope>NUCLEOTIDE SEQUENCE</scope>
</reference>
<gene>
    <name evidence="6" type="ORF">GBAR_LOCUS16090</name>
</gene>
<name>A0AA35SFK0_GEOBA</name>
<dbReference type="PANTHER" id="PTHR42790">
    <property type="entry name" value="AMINOTRANSFERASE"/>
    <property type="match status" value="1"/>
</dbReference>
<dbReference type="InterPro" id="IPR050859">
    <property type="entry name" value="Class-I_PLP-dep_aminotransf"/>
</dbReference>
<dbReference type="GO" id="GO:0030170">
    <property type="term" value="F:pyridoxal phosphate binding"/>
    <property type="evidence" value="ECO:0007669"/>
    <property type="project" value="InterPro"/>
</dbReference>
<evidence type="ECO:0000259" key="5">
    <source>
        <dbReference type="Pfam" id="PF00155"/>
    </source>
</evidence>